<reference evidence="2" key="1">
    <citation type="submission" date="2023-06" db="EMBL/GenBank/DDBJ databases">
        <authorList>
            <consortium name="Lawrence Berkeley National Laboratory"/>
            <person name="Ahrendt S."/>
            <person name="Sahu N."/>
            <person name="Indic B."/>
            <person name="Wong-Bajracharya J."/>
            <person name="Merenyi Z."/>
            <person name="Ke H.-M."/>
            <person name="Monk M."/>
            <person name="Kocsube S."/>
            <person name="Drula E."/>
            <person name="Lipzen A."/>
            <person name="Balint B."/>
            <person name="Henrissat B."/>
            <person name="Andreopoulos B."/>
            <person name="Martin F.M."/>
            <person name="Harder C.B."/>
            <person name="Rigling D."/>
            <person name="Ford K.L."/>
            <person name="Foster G.D."/>
            <person name="Pangilinan J."/>
            <person name="Papanicolaou A."/>
            <person name="Barry K."/>
            <person name="LaButti K."/>
            <person name="Viragh M."/>
            <person name="Koriabine M."/>
            <person name="Yan M."/>
            <person name="Riley R."/>
            <person name="Champramary S."/>
            <person name="Plett K.L."/>
            <person name="Tsai I.J."/>
            <person name="Slot J."/>
            <person name="Sipos G."/>
            <person name="Plett J."/>
            <person name="Nagy L.G."/>
            <person name="Grigoriev I.V."/>
        </authorList>
    </citation>
    <scope>NUCLEOTIDE SEQUENCE</scope>
    <source>
        <strain evidence="2">HWK02</strain>
    </source>
</reference>
<evidence type="ECO:0000313" key="3">
    <source>
        <dbReference type="Proteomes" id="UP001175228"/>
    </source>
</evidence>
<name>A0AA39NUI4_9AGAR</name>
<feature type="coiled-coil region" evidence="1">
    <location>
        <begin position="110"/>
        <end position="169"/>
    </location>
</feature>
<evidence type="ECO:0000256" key="1">
    <source>
        <dbReference type="SAM" id="Coils"/>
    </source>
</evidence>
<keyword evidence="3" id="KW-1185">Reference proteome</keyword>
<feature type="non-terminal residue" evidence="2">
    <location>
        <position position="298"/>
    </location>
</feature>
<dbReference type="Proteomes" id="UP001175228">
    <property type="component" value="Unassembled WGS sequence"/>
</dbReference>
<sequence>LVAFGLEHIGEGHLISSSKFYSIAVTPVLPPASTSELPTALHSDPSSLTGVNDVTFTPSAAHFGDSDADIPAGTNVTFVRQWNEIRKEKELAVLQFEELKEELGLSKLRVEKLGEIEARALQRLNALEQNLSEKRDLLESVQYECRSIEVKLRDTIEEAEQYCAEIERQDAVISELKEYVSRYHSIDYAQSFIVNEVLVGDLQGEVTRLQEVNEALHATRSEGMKLFELFKELELQLGQTSHEISSCATVGYSVPTVLHPGRTLADELAGVGKVHTMEVAIDDGPGEVECVYPDLSTG</sequence>
<dbReference type="AlphaFoldDB" id="A0AA39NUI4"/>
<evidence type="ECO:0000313" key="2">
    <source>
        <dbReference type="EMBL" id="KAK0472126.1"/>
    </source>
</evidence>
<comment type="caution">
    <text evidence="2">The sequence shown here is derived from an EMBL/GenBank/DDBJ whole genome shotgun (WGS) entry which is preliminary data.</text>
</comment>
<dbReference type="EMBL" id="JAUEPU010000292">
    <property type="protein sequence ID" value="KAK0472126.1"/>
    <property type="molecule type" value="Genomic_DNA"/>
</dbReference>
<protein>
    <submittedName>
        <fullName evidence="2">Uncharacterized protein</fullName>
    </submittedName>
</protein>
<accession>A0AA39NUI4</accession>
<organism evidence="2 3">
    <name type="scientific">Armillaria luteobubalina</name>
    <dbReference type="NCBI Taxonomy" id="153913"/>
    <lineage>
        <taxon>Eukaryota</taxon>
        <taxon>Fungi</taxon>
        <taxon>Dikarya</taxon>
        <taxon>Basidiomycota</taxon>
        <taxon>Agaricomycotina</taxon>
        <taxon>Agaricomycetes</taxon>
        <taxon>Agaricomycetidae</taxon>
        <taxon>Agaricales</taxon>
        <taxon>Marasmiineae</taxon>
        <taxon>Physalacriaceae</taxon>
        <taxon>Armillaria</taxon>
    </lineage>
</organism>
<keyword evidence="1" id="KW-0175">Coiled coil</keyword>
<proteinExistence type="predicted"/>
<gene>
    <name evidence="2" type="ORF">EDD18DRAFT_1370528</name>
</gene>